<gene>
    <name evidence="13" type="ORF">E4100_00185</name>
</gene>
<organism evidence="13 14">
    <name type="scientific">Soehngenia longivitae</name>
    <dbReference type="NCBI Taxonomy" id="2562294"/>
    <lineage>
        <taxon>Bacteria</taxon>
        <taxon>Bacillati</taxon>
        <taxon>Bacillota</taxon>
        <taxon>Tissierellia</taxon>
        <taxon>Tissierellales</taxon>
        <taxon>Tissierellaceae</taxon>
        <taxon>Soehngenia</taxon>
    </lineage>
</organism>
<comment type="caution">
    <text evidence="13">The sequence shown here is derived from an EMBL/GenBank/DDBJ whole genome shotgun (WGS) entry which is preliminary data.</text>
</comment>
<dbReference type="GO" id="GO:0006817">
    <property type="term" value="P:phosphate ion transport"/>
    <property type="evidence" value="ECO:0007669"/>
    <property type="project" value="UniProtKB-UniRule"/>
</dbReference>
<keyword evidence="7" id="KW-0732">Signal</keyword>
<comment type="function">
    <text evidence="1">Part of the ABC transporter complex PstSACB involved in phosphate import.</text>
</comment>
<evidence type="ECO:0000256" key="5">
    <source>
        <dbReference type="ARBA" id="ARBA00022448"/>
    </source>
</evidence>
<dbReference type="GO" id="GO:0042301">
    <property type="term" value="F:phosphate ion binding"/>
    <property type="evidence" value="ECO:0007669"/>
    <property type="project" value="UniProtKB-UniRule"/>
</dbReference>
<evidence type="ECO:0000313" key="14">
    <source>
        <dbReference type="Proteomes" id="UP000298381"/>
    </source>
</evidence>
<dbReference type="PANTHER" id="PTHR30570:SF1">
    <property type="entry name" value="PHOSPHATE-BINDING PROTEIN PSTS"/>
    <property type="match status" value="1"/>
</dbReference>
<dbReference type="Pfam" id="PF12849">
    <property type="entry name" value="PBP_like_2"/>
    <property type="match status" value="1"/>
</dbReference>
<comment type="similarity">
    <text evidence="3 10">Belongs to the PstS family.</text>
</comment>
<keyword evidence="9 10" id="KW-0449">Lipoprotein</keyword>
<evidence type="ECO:0000256" key="7">
    <source>
        <dbReference type="ARBA" id="ARBA00022729"/>
    </source>
</evidence>
<dbReference type="Gene3D" id="3.40.190.10">
    <property type="entry name" value="Periplasmic binding protein-like II"/>
    <property type="match status" value="2"/>
</dbReference>
<dbReference type="AlphaFoldDB" id="A0A4Z0DAE1"/>
<evidence type="ECO:0000256" key="8">
    <source>
        <dbReference type="ARBA" id="ARBA00023139"/>
    </source>
</evidence>
<proteinExistence type="inferred from homology"/>
<sequence>MLALSVFLVACSSGNEAPATEEPVTEEPVTEEPQNLSGPLTLSGSTSVEKVGLALIEEFMALNPDVVGTYEAIGSSGGVKNAADGVTQIGTASREIKDEEKAWGIEELTIAYDGIAVIVNPANTVEDLTIDQITKIYTGEITNWKDLGGNDEEIVVVSREDGSGTRGAFEEILGIEGKLTQNALIAEGNGNVQSTVAGNPKAIGYVSFSSLDNTIKPLKVEGVEPISEDVINGTYKISRPFIFVYKEENLTEPAKAFLDFVMSEEGQNIVEENGAIRVK</sequence>
<evidence type="ECO:0000259" key="12">
    <source>
        <dbReference type="Pfam" id="PF12849"/>
    </source>
</evidence>
<evidence type="ECO:0000256" key="11">
    <source>
        <dbReference type="SAM" id="MobiDB-lite"/>
    </source>
</evidence>
<keyword evidence="14" id="KW-1185">Reference proteome</keyword>
<dbReference type="CDD" id="cd13653">
    <property type="entry name" value="PBP2_phosphate_like_1"/>
    <property type="match status" value="1"/>
</dbReference>
<dbReference type="InterPro" id="IPR024370">
    <property type="entry name" value="PBP_domain"/>
</dbReference>
<keyword evidence="5 10" id="KW-0813">Transport</keyword>
<dbReference type="InterPro" id="IPR011862">
    <property type="entry name" value="Phos-bd"/>
</dbReference>
<comment type="subunit">
    <text evidence="4 10">The complex is composed of two ATP-binding proteins (PstB), two transmembrane proteins (PstC and PstA) and a solute-binding protein (PstS).</text>
</comment>
<evidence type="ECO:0000256" key="10">
    <source>
        <dbReference type="RuleBase" id="RU367119"/>
    </source>
</evidence>
<dbReference type="Proteomes" id="UP000298381">
    <property type="component" value="Unassembled WGS sequence"/>
</dbReference>
<feature type="region of interest" description="Disordered" evidence="11">
    <location>
        <begin position="16"/>
        <end position="41"/>
    </location>
</feature>
<protein>
    <recommendedName>
        <fullName evidence="10">Phosphate-binding protein</fullName>
    </recommendedName>
</protein>
<reference evidence="13 14" key="1">
    <citation type="submission" date="2019-03" db="EMBL/GenBank/DDBJ databases">
        <title>Draft genome sequence data and analysis of a Fermenting Bacterium, Soehngenia longevitae strain 1933PT, isolated from petroleum reservoir in Azerbaijan.</title>
        <authorList>
            <person name="Grouzdev D.S."/>
            <person name="Bidzhieva S.K."/>
            <person name="Sokolova D.S."/>
            <person name="Tourova T.P."/>
            <person name="Poltaraus A.B."/>
            <person name="Nazina T.N."/>
        </authorList>
    </citation>
    <scope>NUCLEOTIDE SEQUENCE [LARGE SCALE GENOMIC DNA]</scope>
    <source>
        <strain evidence="13 14">1933P</strain>
    </source>
</reference>
<evidence type="ECO:0000256" key="1">
    <source>
        <dbReference type="ARBA" id="ARBA00002841"/>
    </source>
</evidence>
<dbReference type="NCBIfam" id="TIGR02136">
    <property type="entry name" value="ptsS_2"/>
    <property type="match status" value="1"/>
</dbReference>
<dbReference type="OrthoDB" id="9790048at2"/>
<evidence type="ECO:0000256" key="6">
    <source>
        <dbReference type="ARBA" id="ARBA00022592"/>
    </source>
</evidence>
<comment type="function">
    <text evidence="10">Involved in the system for phosphate transport across the cytoplasmic membrane.</text>
</comment>
<accession>A0A4Z0DAE1</accession>
<comment type="subcellular location">
    <subcellularLocation>
        <location evidence="2 10">Cell membrane</location>
        <topology evidence="2 10">Lipid-anchor</topology>
    </subcellularLocation>
</comment>
<dbReference type="SUPFAM" id="SSF53850">
    <property type="entry name" value="Periplasmic binding protein-like II"/>
    <property type="match status" value="1"/>
</dbReference>
<feature type="domain" description="PBP" evidence="12">
    <location>
        <begin position="32"/>
        <end position="265"/>
    </location>
</feature>
<evidence type="ECO:0000256" key="3">
    <source>
        <dbReference type="ARBA" id="ARBA00008725"/>
    </source>
</evidence>
<evidence type="ECO:0000256" key="2">
    <source>
        <dbReference type="ARBA" id="ARBA00004193"/>
    </source>
</evidence>
<evidence type="ECO:0000313" key="13">
    <source>
        <dbReference type="EMBL" id="TFZ41854.1"/>
    </source>
</evidence>
<dbReference type="GO" id="GO:0005886">
    <property type="term" value="C:plasma membrane"/>
    <property type="evidence" value="ECO:0007669"/>
    <property type="project" value="UniProtKB-SubCell"/>
</dbReference>
<keyword evidence="6 10" id="KW-0592">Phosphate transport</keyword>
<keyword evidence="10" id="KW-1003">Cell membrane</keyword>
<evidence type="ECO:0000256" key="9">
    <source>
        <dbReference type="ARBA" id="ARBA00023288"/>
    </source>
</evidence>
<keyword evidence="10" id="KW-0472">Membrane</keyword>
<dbReference type="InterPro" id="IPR050811">
    <property type="entry name" value="Phosphate_ABC_transporter"/>
</dbReference>
<evidence type="ECO:0000256" key="4">
    <source>
        <dbReference type="ARBA" id="ARBA00011529"/>
    </source>
</evidence>
<feature type="compositionally biased region" description="Low complexity" evidence="11">
    <location>
        <begin position="31"/>
        <end position="41"/>
    </location>
</feature>
<dbReference type="EMBL" id="SRIB01000001">
    <property type="protein sequence ID" value="TFZ41854.1"/>
    <property type="molecule type" value="Genomic_DNA"/>
</dbReference>
<keyword evidence="8 10" id="KW-0564">Palmitate</keyword>
<name>A0A4Z0DAE1_9FIRM</name>
<dbReference type="PANTHER" id="PTHR30570">
    <property type="entry name" value="PERIPLASMIC PHOSPHATE BINDING COMPONENT OF PHOSPHATE ABC TRANSPORTER"/>
    <property type="match status" value="1"/>
</dbReference>